<evidence type="ECO:0000256" key="9">
    <source>
        <dbReference type="ARBA" id="ARBA00022840"/>
    </source>
</evidence>
<feature type="binding site" evidence="13">
    <location>
        <position position="244"/>
    </location>
    <ligand>
        <name>substrate</name>
    </ligand>
</feature>
<feature type="binding site" evidence="14">
    <location>
        <position position="170"/>
    </location>
    <ligand>
        <name>Mg(2+)</name>
        <dbReference type="ChEBI" id="CHEBI:18420"/>
    </ligand>
</feature>
<feature type="binding site" evidence="14">
    <location>
        <position position="391"/>
    </location>
    <ligand>
        <name>Mg(2+)</name>
        <dbReference type="ChEBI" id="CHEBI:18420"/>
    </ligand>
</feature>
<dbReference type="GO" id="GO:0000287">
    <property type="term" value="F:magnesium ion binding"/>
    <property type="evidence" value="ECO:0007669"/>
    <property type="project" value="UniProtKB-UniRule"/>
</dbReference>
<dbReference type="GO" id="GO:0005829">
    <property type="term" value="C:cytosol"/>
    <property type="evidence" value="ECO:0007669"/>
    <property type="project" value="TreeGrafter"/>
</dbReference>
<name>A0AAQ4DJ52_AMBAM</name>
<evidence type="ECO:0000256" key="13">
    <source>
        <dbReference type="PIRSR" id="PIRSR001558-1"/>
    </source>
</evidence>
<comment type="cofactor">
    <cofactor evidence="12 14">
        <name>Mg(2+)</name>
        <dbReference type="ChEBI" id="CHEBI:18420"/>
    </cofactor>
    <text evidence="12 14">Binds 1 Mg(2+) ion per subunit.</text>
</comment>
<keyword evidence="5 12" id="KW-0436">Ligase</keyword>
<dbReference type="NCBIfam" id="TIGR01986">
    <property type="entry name" value="glut_syn_euk"/>
    <property type="match status" value="1"/>
</dbReference>
<dbReference type="InterPro" id="IPR014042">
    <property type="entry name" value="Glutathione_synthase_a-hlx"/>
</dbReference>
<dbReference type="Pfam" id="PF03199">
    <property type="entry name" value="GSH_synthase"/>
    <property type="match status" value="1"/>
</dbReference>
<gene>
    <name evidence="16" type="ORF">V5799_026242</name>
</gene>
<evidence type="ECO:0000256" key="4">
    <source>
        <dbReference type="ARBA" id="ARBA00020821"/>
    </source>
</evidence>
<evidence type="ECO:0000256" key="3">
    <source>
        <dbReference type="ARBA" id="ARBA00012214"/>
    </source>
</evidence>
<keyword evidence="7 12" id="KW-0479">Metal-binding</keyword>
<keyword evidence="17" id="KW-1185">Reference proteome</keyword>
<dbReference type="GO" id="GO:0005524">
    <property type="term" value="F:ATP binding"/>
    <property type="evidence" value="ECO:0007669"/>
    <property type="project" value="UniProtKB-UniRule"/>
</dbReference>
<keyword evidence="6 12" id="KW-0317">Glutathione biosynthesis</keyword>
<comment type="catalytic activity">
    <reaction evidence="11">
        <text>gamma-L-glutamyl-L-cysteine + glycine + ATP = glutathione + ADP + phosphate + H(+)</text>
        <dbReference type="Rhea" id="RHEA:13557"/>
        <dbReference type="ChEBI" id="CHEBI:15378"/>
        <dbReference type="ChEBI" id="CHEBI:30616"/>
        <dbReference type="ChEBI" id="CHEBI:43474"/>
        <dbReference type="ChEBI" id="CHEBI:57305"/>
        <dbReference type="ChEBI" id="CHEBI:57925"/>
        <dbReference type="ChEBI" id="CHEBI:58173"/>
        <dbReference type="ChEBI" id="CHEBI:456216"/>
        <dbReference type="EC" id="6.3.2.3"/>
    </reaction>
    <physiologicalReaction direction="left-to-right" evidence="11">
        <dbReference type="Rhea" id="RHEA:13558"/>
    </physiologicalReaction>
</comment>
<feature type="binding site" evidence="13">
    <location>
        <position position="481"/>
    </location>
    <ligand>
        <name>ATP</name>
        <dbReference type="ChEBI" id="CHEBI:30616"/>
    </ligand>
</feature>
<reference evidence="16 17" key="1">
    <citation type="journal article" date="2023" name="Arcadia Sci">
        <title>De novo assembly of a long-read Amblyomma americanum tick genome.</title>
        <authorList>
            <person name="Chou S."/>
            <person name="Poskanzer K.E."/>
            <person name="Rollins M."/>
            <person name="Thuy-Boun P.S."/>
        </authorList>
    </citation>
    <scope>NUCLEOTIDE SEQUENCE [LARGE SCALE GENOMIC DNA]</scope>
    <source>
        <strain evidence="16">F_SG_1</strain>
        <tissue evidence="16">Salivary glands</tissue>
    </source>
</reference>
<dbReference type="InterPro" id="IPR037013">
    <property type="entry name" value="GSH-S_sub-bd_sf"/>
</dbReference>
<evidence type="ECO:0000256" key="14">
    <source>
        <dbReference type="PIRSR" id="PIRSR001558-2"/>
    </source>
</evidence>
<proteinExistence type="inferred from homology"/>
<evidence type="ECO:0000256" key="10">
    <source>
        <dbReference type="ARBA" id="ARBA00022842"/>
    </source>
</evidence>
<evidence type="ECO:0000256" key="6">
    <source>
        <dbReference type="ARBA" id="ARBA00022684"/>
    </source>
</evidence>
<feature type="domain" description="Glutathione synthase substrate-binding" evidence="15">
    <location>
        <begin position="229"/>
        <end position="326"/>
    </location>
</feature>
<dbReference type="InterPro" id="IPR016185">
    <property type="entry name" value="PreATP-grasp_dom_sf"/>
</dbReference>
<sequence length="497" mass="56074">MDLLEACRAALQDENVRNHAVHDAKEYAISHGMCMKSKSHEPDSYTFLPFCLLPSPVPREALKQVKALQEDINLLMHRVAHDYEFLRDCLQSTIETDKFTASIFRIYEKVREAGFPQVPRTAVSANSFKKRDLFWMQPLSLGLLRSDYLLDSKTAGSDLKNACPKQVEVNTISSSFGGLSPILYRQHKYIMRNLGVTPAEEQMPECKTDKHLSNGLLAAWKAYKNEKAAILFVVEEVTYNVCDQRQLEYAMCRVKMHATVMRRKFSELHHCELKEGKLFVDGIEIAVVYYRTGYAPDQMDEKAWEVRLRMELSLAIKCPSVQYHLAGTKKVQQVLAQPDVLERFFTNKVNIDQVRATFTGLYSLDLTPDGNKAANEAIAKPNNFVLKPQREGGGNNVYGEEVRQKLQALGRTKEREGYILMDLIRPPITPNYILRPGGKVTAHNVISEIGVFGVILGDQDDIIENYEAGHILRSKTTGMSEGGICAGYAALDTAFLI</sequence>
<dbReference type="Gene3D" id="3.30.1490.50">
    <property type="match status" value="1"/>
</dbReference>
<dbReference type="Gene3D" id="3.30.1490.80">
    <property type="match status" value="1"/>
</dbReference>
<evidence type="ECO:0000256" key="2">
    <source>
        <dbReference type="ARBA" id="ARBA00010385"/>
    </source>
</evidence>
<feature type="binding site" evidence="13">
    <location>
        <position position="448"/>
    </location>
    <ligand>
        <name>ATP</name>
        <dbReference type="ChEBI" id="CHEBI:30616"/>
    </ligand>
</feature>
<comment type="similarity">
    <text evidence="2 12">Belongs to the eukaryotic GSH synthase family.</text>
</comment>
<evidence type="ECO:0000313" key="16">
    <source>
        <dbReference type="EMBL" id="KAK8762492.1"/>
    </source>
</evidence>
<dbReference type="GO" id="GO:0043295">
    <property type="term" value="F:glutathione binding"/>
    <property type="evidence" value="ECO:0007669"/>
    <property type="project" value="UniProtKB-UniRule"/>
</dbReference>
<dbReference type="GO" id="GO:0004363">
    <property type="term" value="F:glutathione synthase activity"/>
    <property type="evidence" value="ECO:0007669"/>
    <property type="project" value="UniProtKB-UniRule"/>
</dbReference>
<dbReference type="InterPro" id="IPR014049">
    <property type="entry name" value="Glutathione_synthase_N_euk"/>
</dbReference>
<dbReference type="PIRSF" id="PIRSF001558">
    <property type="entry name" value="GSHase"/>
    <property type="match status" value="1"/>
</dbReference>
<feature type="binding site" evidence="14">
    <location>
        <position position="168"/>
    </location>
    <ligand>
        <name>Mg(2+)</name>
        <dbReference type="ChEBI" id="CHEBI:18420"/>
    </ligand>
</feature>
<dbReference type="EC" id="6.3.2.3" evidence="3 12"/>
<evidence type="ECO:0000256" key="8">
    <source>
        <dbReference type="ARBA" id="ARBA00022741"/>
    </source>
</evidence>
<dbReference type="Proteomes" id="UP001321473">
    <property type="component" value="Unassembled WGS sequence"/>
</dbReference>
<evidence type="ECO:0000259" key="15">
    <source>
        <dbReference type="Pfam" id="PF03199"/>
    </source>
</evidence>
<protein>
    <recommendedName>
        <fullName evidence="4 12">Glutathione synthetase</fullName>
        <shortName evidence="12">GSH-S</shortName>
        <ecNumber evidence="3 12">6.3.2.3</ecNumber>
    </recommendedName>
</protein>
<feature type="binding site" evidence="13">
    <location>
        <begin position="421"/>
        <end position="424"/>
    </location>
    <ligand>
        <name>ATP</name>
        <dbReference type="ChEBI" id="CHEBI:30616"/>
    </ligand>
</feature>
<accession>A0AAQ4DJ52</accession>
<dbReference type="InterPro" id="IPR005615">
    <property type="entry name" value="Glutathione_synthase"/>
</dbReference>
<dbReference type="InterPro" id="IPR004887">
    <property type="entry name" value="GSH_synth_subst-bd"/>
</dbReference>
<evidence type="ECO:0000313" key="17">
    <source>
        <dbReference type="Proteomes" id="UP001321473"/>
    </source>
</evidence>
<dbReference type="Gene3D" id="1.10.1080.10">
    <property type="entry name" value="Glutathione Synthetase, Chain A, domain 3"/>
    <property type="match status" value="1"/>
</dbReference>
<dbReference type="SUPFAM" id="SSF56059">
    <property type="entry name" value="Glutathione synthetase ATP-binding domain-like"/>
    <property type="match status" value="1"/>
</dbReference>
<feature type="binding site" evidence="13">
    <location>
        <position position="473"/>
    </location>
    <ligand>
        <name>substrate</name>
    </ligand>
</feature>
<dbReference type="PANTHER" id="PTHR11130:SF0">
    <property type="entry name" value="GLUTATHIONE SYNTHETASE"/>
    <property type="match status" value="1"/>
</dbReference>
<feature type="binding site" evidence="13">
    <location>
        <position position="168"/>
    </location>
    <ligand>
        <name>ATP</name>
        <dbReference type="ChEBI" id="CHEBI:30616"/>
    </ligand>
</feature>
<keyword evidence="9 12" id="KW-0067">ATP-binding</keyword>
<dbReference type="PANTHER" id="PTHR11130">
    <property type="entry name" value="GLUTATHIONE SYNTHETASE"/>
    <property type="match status" value="1"/>
</dbReference>
<feature type="binding site" evidence="13">
    <location>
        <position position="329"/>
    </location>
    <ligand>
        <name>ATP</name>
        <dbReference type="ChEBI" id="CHEBI:30616"/>
    </ligand>
</feature>
<dbReference type="SUPFAM" id="SSF52440">
    <property type="entry name" value="PreATP-grasp domain"/>
    <property type="match status" value="1"/>
</dbReference>
<evidence type="ECO:0000256" key="7">
    <source>
        <dbReference type="ARBA" id="ARBA00022723"/>
    </source>
</evidence>
<dbReference type="Pfam" id="PF03917">
    <property type="entry name" value="GSH_synth_ATP"/>
    <property type="match status" value="1"/>
</dbReference>
<dbReference type="FunFam" id="3.30.1490.50:FF:000004">
    <property type="entry name" value="Glutathione synthetase"/>
    <property type="match status" value="1"/>
</dbReference>
<evidence type="ECO:0000256" key="12">
    <source>
        <dbReference type="PIRNR" id="PIRNR001558"/>
    </source>
</evidence>
<evidence type="ECO:0000256" key="1">
    <source>
        <dbReference type="ARBA" id="ARBA00004965"/>
    </source>
</evidence>
<keyword evidence="10 12" id="KW-0460">Magnesium</keyword>
<dbReference type="InterPro" id="IPR014709">
    <property type="entry name" value="Glutathione_synthase_C_euk"/>
</dbReference>
<dbReference type="Gene3D" id="3.40.50.1760">
    <property type="entry name" value="Glutathione synthase, substrate-binding domain superfamily, eukaryotic"/>
    <property type="match status" value="1"/>
</dbReference>
<dbReference type="EMBL" id="JARKHS020030048">
    <property type="protein sequence ID" value="KAK8762492.1"/>
    <property type="molecule type" value="Genomic_DNA"/>
</dbReference>
<feature type="binding site" evidence="13">
    <location>
        <begin position="387"/>
        <end position="396"/>
    </location>
    <ligand>
        <name>ATP</name>
        <dbReference type="ChEBI" id="CHEBI:30616"/>
    </ligand>
</feature>
<feature type="binding site" evidence="13">
    <location>
        <position position="475"/>
    </location>
    <ligand>
        <name>ATP</name>
        <dbReference type="ChEBI" id="CHEBI:30616"/>
    </ligand>
</feature>
<dbReference type="AlphaFoldDB" id="A0AAQ4DJ52"/>
<keyword evidence="8 12" id="KW-0547">Nucleotide-binding</keyword>
<comment type="pathway">
    <text evidence="1 12">Sulfur metabolism; glutathione biosynthesis; glutathione from L-cysteine and L-glutamate: step 2/2.</text>
</comment>
<dbReference type="Gene3D" id="3.30.470.20">
    <property type="entry name" value="ATP-grasp fold, B domain"/>
    <property type="match status" value="1"/>
</dbReference>
<evidence type="ECO:0000256" key="5">
    <source>
        <dbReference type="ARBA" id="ARBA00022598"/>
    </source>
</evidence>
<evidence type="ECO:0000256" key="11">
    <source>
        <dbReference type="ARBA" id="ARBA00048871"/>
    </source>
</evidence>
<feature type="binding site" evidence="13">
    <location>
        <position position="145"/>
    </location>
    <ligand>
        <name>substrate</name>
    </ligand>
</feature>
<feature type="binding site" evidence="13">
    <location>
        <position position="398"/>
    </location>
    <ligand>
        <name>ATP</name>
        <dbReference type="ChEBI" id="CHEBI:30616"/>
    </ligand>
</feature>
<organism evidence="16 17">
    <name type="scientific">Amblyomma americanum</name>
    <name type="common">Lone star tick</name>
    <dbReference type="NCBI Taxonomy" id="6943"/>
    <lineage>
        <taxon>Eukaryota</taxon>
        <taxon>Metazoa</taxon>
        <taxon>Ecdysozoa</taxon>
        <taxon>Arthropoda</taxon>
        <taxon>Chelicerata</taxon>
        <taxon>Arachnida</taxon>
        <taxon>Acari</taxon>
        <taxon>Parasitiformes</taxon>
        <taxon>Ixodida</taxon>
        <taxon>Ixodoidea</taxon>
        <taxon>Ixodidae</taxon>
        <taxon>Amblyomminae</taxon>
        <taxon>Amblyomma</taxon>
    </lineage>
</organism>
<comment type="caution">
    <text evidence="16">The sequence shown here is derived from an EMBL/GenBank/DDBJ whole genome shotgun (WGS) entry which is preliminary data.</text>
</comment>